<keyword evidence="1" id="KW-1185">Reference proteome</keyword>
<organism evidence="1 2">
    <name type="scientific">Panagrellus redivivus</name>
    <name type="common">Microworm</name>
    <dbReference type="NCBI Taxonomy" id="6233"/>
    <lineage>
        <taxon>Eukaryota</taxon>
        <taxon>Metazoa</taxon>
        <taxon>Ecdysozoa</taxon>
        <taxon>Nematoda</taxon>
        <taxon>Chromadorea</taxon>
        <taxon>Rhabditida</taxon>
        <taxon>Tylenchina</taxon>
        <taxon>Panagrolaimomorpha</taxon>
        <taxon>Panagrolaimoidea</taxon>
        <taxon>Panagrolaimidae</taxon>
        <taxon>Panagrellus</taxon>
    </lineage>
</organism>
<reference evidence="2" key="2">
    <citation type="submission" date="2020-10" db="UniProtKB">
        <authorList>
            <consortium name="WormBaseParasite"/>
        </authorList>
    </citation>
    <scope>IDENTIFICATION</scope>
</reference>
<reference evidence="1" key="1">
    <citation type="journal article" date="2013" name="Genetics">
        <title>The draft genome and transcriptome of Panagrellus redivivus are shaped by the harsh demands of a free-living lifestyle.</title>
        <authorList>
            <person name="Srinivasan J."/>
            <person name="Dillman A.R."/>
            <person name="Macchietto M.G."/>
            <person name="Heikkinen L."/>
            <person name="Lakso M."/>
            <person name="Fracchia K.M."/>
            <person name="Antoshechkin I."/>
            <person name="Mortazavi A."/>
            <person name="Wong G."/>
            <person name="Sternberg P.W."/>
        </authorList>
    </citation>
    <scope>NUCLEOTIDE SEQUENCE [LARGE SCALE GENOMIC DNA]</scope>
    <source>
        <strain evidence="1">MT8872</strain>
    </source>
</reference>
<dbReference type="WBParaSite" id="Pan_g4164.t1">
    <property type="protein sequence ID" value="Pan_g4164.t1"/>
    <property type="gene ID" value="Pan_g4164"/>
</dbReference>
<evidence type="ECO:0000313" key="1">
    <source>
        <dbReference type="Proteomes" id="UP000492821"/>
    </source>
</evidence>
<evidence type="ECO:0000313" key="2">
    <source>
        <dbReference type="WBParaSite" id="Pan_g4164.t1"/>
    </source>
</evidence>
<name>A0A7E4VWM8_PANRE</name>
<proteinExistence type="predicted"/>
<protein>
    <submittedName>
        <fullName evidence="2">DUF2313 domain-containing protein</fullName>
    </submittedName>
</protein>
<accession>A0A7E4VWM8</accession>
<dbReference type="AlphaFoldDB" id="A0A7E4VWM8"/>
<sequence>MLNFLKPKPETLPLAILPYGFRKRLSYLANYGVVNNFSQVCSDVKQFRTFLPDARDQVYITDNHIVGRWAMEDTFIFQIWRYLHQYEYTRKANDGFHTIKPAWNSVLLVDEITDKKKQIYVDDTLILHCQIESYEKVIPYIFGPYTRLVLHGNITWNQVQRLIHPGVVQIRINARIHLHPAEYNDFVEFATGHIRGIWYKYCSLWTYYDDVIRSDAYIRGCDGPVLQSTTTT</sequence>
<dbReference type="Proteomes" id="UP000492821">
    <property type="component" value="Unassembled WGS sequence"/>
</dbReference>